<dbReference type="EMBL" id="JBHTAH010000004">
    <property type="protein sequence ID" value="MFC7069216.1"/>
    <property type="molecule type" value="Genomic_DNA"/>
</dbReference>
<keyword evidence="2" id="KW-1185">Reference proteome</keyword>
<dbReference type="GeneID" id="81123964"/>
<organism evidence="1 2">
    <name type="scientific">Halobaculum lipolyticum</name>
    <dbReference type="NCBI Taxonomy" id="3032001"/>
    <lineage>
        <taxon>Archaea</taxon>
        <taxon>Methanobacteriati</taxon>
        <taxon>Methanobacteriota</taxon>
        <taxon>Stenosarchaea group</taxon>
        <taxon>Halobacteria</taxon>
        <taxon>Halobacteriales</taxon>
        <taxon>Haloferacaceae</taxon>
        <taxon>Halobaculum</taxon>
    </lineage>
</organism>
<proteinExistence type="predicted"/>
<name>A0ABD5W790_9EURY</name>
<dbReference type="Proteomes" id="UP001596461">
    <property type="component" value="Unassembled WGS sequence"/>
</dbReference>
<dbReference type="InterPro" id="IPR046595">
    <property type="entry name" value="DUF6653"/>
</dbReference>
<reference evidence="1 2" key="1">
    <citation type="journal article" date="2019" name="Int. J. Syst. Evol. Microbiol.">
        <title>The Global Catalogue of Microorganisms (GCM) 10K type strain sequencing project: providing services to taxonomists for standard genome sequencing and annotation.</title>
        <authorList>
            <consortium name="The Broad Institute Genomics Platform"/>
            <consortium name="The Broad Institute Genome Sequencing Center for Infectious Disease"/>
            <person name="Wu L."/>
            <person name="Ma J."/>
        </authorList>
    </citation>
    <scope>NUCLEOTIDE SEQUENCE [LARGE SCALE GENOMIC DNA]</scope>
    <source>
        <strain evidence="1 2">DT31</strain>
    </source>
</reference>
<sequence>MDPQRRFADVDVFWERHANPKSGWSRFLSVPLLLLAAYTRDRRVLAVALGWTLVNPVVFPRVDRGPEVDPAWMTRVVDAERAWLRDETSPGGWHRLNTVSGPVTAYALYAAYRRRPLRAILAGAASMALKLAFVWGLERRWSADLSTENRA</sequence>
<dbReference type="AlphaFoldDB" id="A0ABD5W790"/>
<comment type="caution">
    <text evidence="1">The sequence shown here is derived from an EMBL/GenBank/DDBJ whole genome shotgun (WGS) entry which is preliminary data.</text>
</comment>
<protein>
    <submittedName>
        <fullName evidence="1">DUF6653 family protein</fullName>
    </submittedName>
</protein>
<evidence type="ECO:0000313" key="2">
    <source>
        <dbReference type="Proteomes" id="UP001596461"/>
    </source>
</evidence>
<gene>
    <name evidence="1" type="ORF">ACFQL9_06130</name>
</gene>
<evidence type="ECO:0000313" key="1">
    <source>
        <dbReference type="EMBL" id="MFC7069216.1"/>
    </source>
</evidence>
<dbReference type="RefSeq" id="WP_284032135.1">
    <property type="nucleotide sequence ID" value="NZ_CP126154.1"/>
</dbReference>
<dbReference type="Pfam" id="PF20358">
    <property type="entry name" value="DUF6653"/>
    <property type="match status" value="1"/>
</dbReference>
<accession>A0ABD5W790</accession>